<protein>
    <submittedName>
        <fullName evidence="2">Uncharacterized protein</fullName>
    </submittedName>
</protein>
<feature type="region of interest" description="Disordered" evidence="1">
    <location>
        <begin position="35"/>
        <end position="83"/>
    </location>
</feature>
<dbReference type="Proteomes" id="UP000298663">
    <property type="component" value="Unassembled WGS sequence"/>
</dbReference>
<name>A0A4U8UJX8_STECR</name>
<reference evidence="2 3" key="2">
    <citation type="journal article" date="2019" name="G3 (Bethesda)">
        <title>Hybrid Assembly of the Genome of the Entomopathogenic Nematode Steinernema carpocapsae Identifies the X-Chromosome.</title>
        <authorList>
            <person name="Serra L."/>
            <person name="Macchietto M."/>
            <person name="Macias-Munoz A."/>
            <person name="McGill C.J."/>
            <person name="Rodriguez I.M."/>
            <person name="Rodriguez B."/>
            <person name="Murad R."/>
            <person name="Mortazavi A."/>
        </authorList>
    </citation>
    <scope>NUCLEOTIDE SEQUENCE [LARGE SCALE GENOMIC DNA]</scope>
    <source>
        <strain evidence="2 3">ALL</strain>
    </source>
</reference>
<dbReference type="AlphaFoldDB" id="A0A4U8UJX8"/>
<evidence type="ECO:0000256" key="1">
    <source>
        <dbReference type="SAM" id="MobiDB-lite"/>
    </source>
</evidence>
<reference evidence="2 3" key="1">
    <citation type="journal article" date="2015" name="Genome Biol.">
        <title>Comparative genomics of Steinernema reveals deeply conserved gene regulatory networks.</title>
        <authorList>
            <person name="Dillman A.R."/>
            <person name="Macchietto M."/>
            <person name="Porter C.F."/>
            <person name="Rogers A."/>
            <person name="Williams B."/>
            <person name="Antoshechkin I."/>
            <person name="Lee M.M."/>
            <person name="Goodwin Z."/>
            <person name="Lu X."/>
            <person name="Lewis E.E."/>
            <person name="Goodrich-Blair H."/>
            <person name="Stock S.P."/>
            <person name="Adams B.J."/>
            <person name="Sternberg P.W."/>
            <person name="Mortazavi A."/>
        </authorList>
    </citation>
    <scope>NUCLEOTIDE SEQUENCE [LARGE SCALE GENOMIC DNA]</scope>
    <source>
        <strain evidence="2 3">ALL</strain>
    </source>
</reference>
<organism evidence="2 3">
    <name type="scientific">Steinernema carpocapsae</name>
    <name type="common">Entomopathogenic nematode</name>
    <dbReference type="NCBI Taxonomy" id="34508"/>
    <lineage>
        <taxon>Eukaryota</taxon>
        <taxon>Metazoa</taxon>
        <taxon>Ecdysozoa</taxon>
        <taxon>Nematoda</taxon>
        <taxon>Chromadorea</taxon>
        <taxon>Rhabditida</taxon>
        <taxon>Tylenchina</taxon>
        <taxon>Panagrolaimomorpha</taxon>
        <taxon>Strongyloidoidea</taxon>
        <taxon>Steinernematidae</taxon>
        <taxon>Steinernema</taxon>
    </lineage>
</organism>
<feature type="compositionally biased region" description="Polar residues" evidence="1">
    <location>
        <begin position="71"/>
        <end position="83"/>
    </location>
</feature>
<evidence type="ECO:0000313" key="3">
    <source>
        <dbReference type="Proteomes" id="UP000298663"/>
    </source>
</evidence>
<evidence type="ECO:0000313" key="2">
    <source>
        <dbReference type="EMBL" id="TMS33194.1"/>
    </source>
</evidence>
<comment type="caution">
    <text evidence="2">The sequence shown here is derived from an EMBL/GenBank/DDBJ whole genome shotgun (WGS) entry which is preliminary data.</text>
</comment>
<keyword evidence="3" id="KW-1185">Reference proteome</keyword>
<sequence>MCGKVVKRQENSGTNLRRNHLYARHRAEYFEVTAPPALKAPPNRPIPKHTKIPASYFRKNLGGEPDESEDQATSQVNQPASGS</sequence>
<proteinExistence type="predicted"/>
<dbReference type="EMBL" id="AZBU02000001">
    <property type="protein sequence ID" value="TMS33194.1"/>
    <property type="molecule type" value="Genomic_DNA"/>
</dbReference>
<accession>A0A4U8UJX8</accession>
<gene>
    <name evidence="2" type="ORF">L596_000961</name>
</gene>